<dbReference type="Proteomes" id="UP001642540">
    <property type="component" value="Unassembled WGS sequence"/>
</dbReference>
<evidence type="ECO:0000256" key="6">
    <source>
        <dbReference type="ARBA" id="ARBA00023288"/>
    </source>
</evidence>
<dbReference type="PANTHER" id="PTHR23055">
    <property type="entry name" value="CALCIUM BINDING PROTEINS"/>
    <property type="match status" value="1"/>
</dbReference>
<dbReference type="PANTHER" id="PTHR23055:SF178">
    <property type="entry name" value="NEUROCALCIN HOMOLOG"/>
    <property type="match status" value="1"/>
</dbReference>
<protein>
    <recommendedName>
        <fullName evidence="7">EF-hand domain-containing protein</fullName>
    </recommendedName>
</protein>
<evidence type="ECO:0000259" key="7">
    <source>
        <dbReference type="PROSITE" id="PS50222"/>
    </source>
</evidence>
<keyword evidence="5" id="KW-0106">Calcium</keyword>
<name>A0ABP1QHD4_9HEXA</name>
<dbReference type="InterPro" id="IPR011992">
    <property type="entry name" value="EF-hand-dom_pair"/>
</dbReference>
<evidence type="ECO:0000313" key="8">
    <source>
        <dbReference type="EMBL" id="CAL8102962.1"/>
    </source>
</evidence>
<comment type="caution">
    <text evidence="8">The sequence shown here is derived from an EMBL/GenBank/DDBJ whole genome shotgun (WGS) entry which is preliminary data.</text>
</comment>
<dbReference type="EMBL" id="CAXLJM020000034">
    <property type="protein sequence ID" value="CAL8102962.1"/>
    <property type="molecule type" value="Genomic_DNA"/>
</dbReference>
<evidence type="ECO:0000256" key="2">
    <source>
        <dbReference type="ARBA" id="ARBA00022707"/>
    </source>
</evidence>
<keyword evidence="9" id="KW-1185">Reference proteome</keyword>
<feature type="domain" description="EF-hand" evidence="7">
    <location>
        <begin position="161"/>
        <end position="196"/>
    </location>
</feature>
<reference evidence="8 9" key="1">
    <citation type="submission" date="2024-08" db="EMBL/GenBank/DDBJ databases">
        <authorList>
            <person name="Cucini C."/>
            <person name="Frati F."/>
        </authorList>
    </citation>
    <scope>NUCLEOTIDE SEQUENCE [LARGE SCALE GENOMIC DNA]</scope>
</reference>
<keyword evidence="2" id="KW-0519">Myristate</keyword>
<evidence type="ECO:0000256" key="4">
    <source>
        <dbReference type="ARBA" id="ARBA00022737"/>
    </source>
</evidence>
<evidence type="ECO:0000256" key="3">
    <source>
        <dbReference type="ARBA" id="ARBA00022723"/>
    </source>
</evidence>
<keyword evidence="4" id="KW-0677">Repeat</keyword>
<dbReference type="InterPro" id="IPR028846">
    <property type="entry name" value="Recoverin"/>
</dbReference>
<keyword evidence="3" id="KW-0479">Metal-binding</keyword>
<dbReference type="Gene3D" id="1.10.238.10">
    <property type="entry name" value="EF-hand"/>
    <property type="match status" value="1"/>
</dbReference>
<comment type="similarity">
    <text evidence="1">Belongs to the recoverin family.</text>
</comment>
<dbReference type="PROSITE" id="PS50222">
    <property type="entry name" value="EF_HAND_2"/>
    <property type="match status" value="1"/>
</dbReference>
<sequence>MTGDVSADIVFREECRSEQLASLVKELKKSCTSKEESYKKVAQFVGLSDDDIIIIPKFRQLIMEYFVVDPSFMYRRLFNALDSEKIGTLTPKQFVSAVFILLQGTFKEYVSLAFRVYATTENSPFITKLDAVAAIVESLQLSGPRSRLTLVSNNRERAFVLAEELVELIFPKLDLNGDGLISADEFTRACRKDPTLIECFGQFLPKNCAVVFDNSESDEQEEESVKRPRSRCKSFENIDYVSYSPSLKNMLGVGNKNTVKSSKLEPIPLVSSSVDKRNSNKKP</sequence>
<organism evidence="8 9">
    <name type="scientific">Orchesella dallaii</name>
    <dbReference type="NCBI Taxonomy" id="48710"/>
    <lineage>
        <taxon>Eukaryota</taxon>
        <taxon>Metazoa</taxon>
        <taxon>Ecdysozoa</taxon>
        <taxon>Arthropoda</taxon>
        <taxon>Hexapoda</taxon>
        <taxon>Collembola</taxon>
        <taxon>Entomobryomorpha</taxon>
        <taxon>Entomobryoidea</taxon>
        <taxon>Orchesellidae</taxon>
        <taxon>Orchesellinae</taxon>
        <taxon>Orchesella</taxon>
    </lineage>
</organism>
<evidence type="ECO:0000256" key="5">
    <source>
        <dbReference type="ARBA" id="ARBA00022837"/>
    </source>
</evidence>
<proteinExistence type="inferred from homology"/>
<evidence type="ECO:0000313" key="9">
    <source>
        <dbReference type="Proteomes" id="UP001642540"/>
    </source>
</evidence>
<evidence type="ECO:0000256" key="1">
    <source>
        <dbReference type="ARBA" id="ARBA00006049"/>
    </source>
</evidence>
<dbReference type="SUPFAM" id="SSF47473">
    <property type="entry name" value="EF-hand"/>
    <property type="match status" value="1"/>
</dbReference>
<dbReference type="PROSITE" id="PS00018">
    <property type="entry name" value="EF_HAND_1"/>
    <property type="match status" value="1"/>
</dbReference>
<dbReference type="InterPro" id="IPR018247">
    <property type="entry name" value="EF_Hand_1_Ca_BS"/>
</dbReference>
<dbReference type="Pfam" id="PF13499">
    <property type="entry name" value="EF-hand_7"/>
    <property type="match status" value="1"/>
</dbReference>
<dbReference type="InterPro" id="IPR002048">
    <property type="entry name" value="EF_hand_dom"/>
</dbReference>
<keyword evidence="6" id="KW-0449">Lipoprotein</keyword>
<accession>A0ABP1QHD4</accession>
<gene>
    <name evidence="8" type="ORF">ODALV1_LOCUS11308</name>
</gene>